<dbReference type="AlphaFoldDB" id="A0AA40F7V9"/>
<keyword evidence="1" id="KW-0732">Signal</keyword>
<gene>
    <name evidence="2" type="ORF">B0T18DRAFT_423504</name>
</gene>
<feature type="chain" id="PRO_5041325871" evidence="1">
    <location>
        <begin position="20"/>
        <end position="129"/>
    </location>
</feature>
<proteinExistence type="predicted"/>
<accession>A0AA40F7V9</accession>
<name>A0AA40F7V9_9PEZI</name>
<evidence type="ECO:0000256" key="1">
    <source>
        <dbReference type="SAM" id="SignalP"/>
    </source>
</evidence>
<protein>
    <submittedName>
        <fullName evidence="2">Uncharacterized protein</fullName>
    </submittedName>
</protein>
<comment type="caution">
    <text evidence="2">The sequence shown here is derived from an EMBL/GenBank/DDBJ whole genome shotgun (WGS) entry which is preliminary data.</text>
</comment>
<reference evidence="2" key="1">
    <citation type="submission" date="2023-06" db="EMBL/GenBank/DDBJ databases">
        <title>Genome-scale phylogeny and comparative genomics of the fungal order Sordariales.</title>
        <authorList>
            <consortium name="Lawrence Berkeley National Laboratory"/>
            <person name="Hensen N."/>
            <person name="Bonometti L."/>
            <person name="Westerberg I."/>
            <person name="Brannstrom I.O."/>
            <person name="Guillou S."/>
            <person name="Cros-Aarteil S."/>
            <person name="Calhoun S."/>
            <person name="Haridas S."/>
            <person name="Kuo A."/>
            <person name="Mondo S."/>
            <person name="Pangilinan J."/>
            <person name="Riley R."/>
            <person name="LaButti K."/>
            <person name="Andreopoulos B."/>
            <person name="Lipzen A."/>
            <person name="Chen C."/>
            <person name="Yanf M."/>
            <person name="Daum C."/>
            <person name="Ng V."/>
            <person name="Clum A."/>
            <person name="Steindorff A."/>
            <person name="Ohm R."/>
            <person name="Martin F."/>
            <person name="Silar P."/>
            <person name="Natvig D."/>
            <person name="Lalanne C."/>
            <person name="Gautier V."/>
            <person name="Ament-velasquez S.L."/>
            <person name="Kruys A."/>
            <person name="Hutchinson M.I."/>
            <person name="Powell A.J."/>
            <person name="Barry K."/>
            <person name="Miller A.N."/>
            <person name="Grigoriev I.V."/>
            <person name="Debuchy R."/>
            <person name="Gladieux P."/>
            <person name="Thoren M.H."/>
            <person name="Johannesson H."/>
        </authorList>
    </citation>
    <scope>NUCLEOTIDE SEQUENCE</scope>
    <source>
        <strain evidence="2">SMH3187-1</strain>
    </source>
</reference>
<dbReference type="Proteomes" id="UP001172155">
    <property type="component" value="Unassembled WGS sequence"/>
</dbReference>
<sequence>MQFSLKDIAFLVLPLLASGAALPATVDTNAAVNATGVAPLAAQRCRVNSSHRDLWVEDGMSRWRTVFSAEGTDPAGYCHYWVQHGCGFNVQCGWDANVDGGWWRLDVSIARGPLGDQQYWDCLGGTRAS</sequence>
<evidence type="ECO:0000313" key="2">
    <source>
        <dbReference type="EMBL" id="KAK0752853.1"/>
    </source>
</evidence>
<keyword evidence="3" id="KW-1185">Reference proteome</keyword>
<organism evidence="2 3">
    <name type="scientific">Schizothecium vesticola</name>
    <dbReference type="NCBI Taxonomy" id="314040"/>
    <lineage>
        <taxon>Eukaryota</taxon>
        <taxon>Fungi</taxon>
        <taxon>Dikarya</taxon>
        <taxon>Ascomycota</taxon>
        <taxon>Pezizomycotina</taxon>
        <taxon>Sordariomycetes</taxon>
        <taxon>Sordariomycetidae</taxon>
        <taxon>Sordariales</taxon>
        <taxon>Schizotheciaceae</taxon>
        <taxon>Schizothecium</taxon>
    </lineage>
</organism>
<feature type="signal peptide" evidence="1">
    <location>
        <begin position="1"/>
        <end position="19"/>
    </location>
</feature>
<evidence type="ECO:0000313" key="3">
    <source>
        <dbReference type="Proteomes" id="UP001172155"/>
    </source>
</evidence>
<dbReference type="EMBL" id="JAUKUD010000001">
    <property type="protein sequence ID" value="KAK0752853.1"/>
    <property type="molecule type" value="Genomic_DNA"/>
</dbReference>